<reference evidence="1 2" key="1">
    <citation type="submission" date="2020-12" db="EMBL/GenBank/DDBJ databases">
        <title>Brachybacterium sp. MASK1Z-5, whole genome shotgun sequence.</title>
        <authorList>
            <person name="Tuo L."/>
        </authorList>
    </citation>
    <scope>NUCLEOTIDE SEQUENCE [LARGE SCALE GENOMIC DNA]</scope>
    <source>
        <strain evidence="1 2">MASK1Z-5</strain>
    </source>
</reference>
<evidence type="ECO:0000313" key="1">
    <source>
        <dbReference type="EMBL" id="MBK0332724.1"/>
    </source>
</evidence>
<dbReference type="Proteomes" id="UP000612352">
    <property type="component" value="Unassembled WGS sequence"/>
</dbReference>
<organism evidence="1 2">
    <name type="scientific">Brachybacterium halotolerans</name>
    <dbReference type="NCBI Taxonomy" id="2795215"/>
    <lineage>
        <taxon>Bacteria</taxon>
        <taxon>Bacillati</taxon>
        <taxon>Actinomycetota</taxon>
        <taxon>Actinomycetes</taxon>
        <taxon>Micrococcales</taxon>
        <taxon>Dermabacteraceae</taxon>
        <taxon>Brachybacterium</taxon>
    </lineage>
</organism>
<dbReference type="RefSeq" id="WP_193636296.1">
    <property type="nucleotide sequence ID" value="NZ_JAEDAJ010000012.1"/>
</dbReference>
<proteinExistence type="predicted"/>
<evidence type="ECO:0000313" key="2">
    <source>
        <dbReference type="Proteomes" id="UP000612352"/>
    </source>
</evidence>
<name>A0ABS1BDK8_9MICO</name>
<gene>
    <name evidence="1" type="ORF">I8D64_15085</name>
</gene>
<keyword evidence="2" id="KW-1185">Reference proteome</keyword>
<dbReference type="EMBL" id="JAEDAJ010000012">
    <property type="protein sequence ID" value="MBK0332724.1"/>
    <property type="molecule type" value="Genomic_DNA"/>
</dbReference>
<protein>
    <submittedName>
        <fullName evidence="1">Uncharacterized protein</fullName>
    </submittedName>
</protein>
<accession>A0ABS1BDK8</accession>
<comment type="caution">
    <text evidence="1">The sequence shown here is derived from an EMBL/GenBank/DDBJ whole genome shotgun (WGS) entry which is preliminary data.</text>
</comment>
<sequence>MGIVMIVFLLFAVLVGALVLVLTALSSRAVERAEDGTVLRGSSRTRRDA</sequence>